<dbReference type="EMBL" id="JARQZJ010000146">
    <property type="protein sequence ID" value="KAK9893080.1"/>
    <property type="molecule type" value="Genomic_DNA"/>
</dbReference>
<protein>
    <submittedName>
        <fullName evidence="1">Uncharacterized protein</fullName>
    </submittedName>
</protein>
<comment type="caution">
    <text evidence="1">The sequence shown here is derived from an EMBL/GenBank/DDBJ whole genome shotgun (WGS) entry which is preliminary data.</text>
</comment>
<dbReference type="Proteomes" id="UP001431783">
    <property type="component" value="Unassembled WGS sequence"/>
</dbReference>
<sequence length="147" mass="17483">EVCEFICEAHKKFTASMVDTIDILHFENWWGKFYKRHAISLESQSGSIPRSHKQHFLVCNFIKFKYSSNMKGLVVTRPFIGNVVITNTFDLKEYKTQMVTLSTRNAYDGPRPLKINKIEAYLKRTMQYIPAERKAYYENIIKNWRKY</sequence>
<keyword evidence="2" id="KW-1185">Reference proteome</keyword>
<evidence type="ECO:0000313" key="1">
    <source>
        <dbReference type="EMBL" id="KAK9893080.1"/>
    </source>
</evidence>
<evidence type="ECO:0000313" key="2">
    <source>
        <dbReference type="Proteomes" id="UP001431783"/>
    </source>
</evidence>
<organism evidence="1 2">
    <name type="scientific">Henosepilachna vigintioctopunctata</name>
    <dbReference type="NCBI Taxonomy" id="420089"/>
    <lineage>
        <taxon>Eukaryota</taxon>
        <taxon>Metazoa</taxon>
        <taxon>Ecdysozoa</taxon>
        <taxon>Arthropoda</taxon>
        <taxon>Hexapoda</taxon>
        <taxon>Insecta</taxon>
        <taxon>Pterygota</taxon>
        <taxon>Neoptera</taxon>
        <taxon>Endopterygota</taxon>
        <taxon>Coleoptera</taxon>
        <taxon>Polyphaga</taxon>
        <taxon>Cucujiformia</taxon>
        <taxon>Coccinelloidea</taxon>
        <taxon>Coccinellidae</taxon>
        <taxon>Epilachninae</taxon>
        <taxon>Epilachnini</taxon>
        <taxon>Henosepilachna</taxon>
    </lineage>
</organism>
<accession>A0AAW1VDY1</accession>
<name>A0AAW1VDY1_9CUCU</name>
<gene>
    <name evidence="1" type="ORF">WA026_023572</name>
</gene>
<feature type="non-terminal residue" evidence="1">
    <location>
        <position position="1"/>
    </location>
</feature>
<proteinExistence type="predicted"/>
<reference evidence="1 2" key="1">
    <citation type="submission" date="2023-03" db="EMBL/GenBank/DDBJ databases">
        <title>Genome insight into feeding habits of ladybird beetles.</title>
        <authorList>
            <person name="Li H.-S."/>
            <person name="Huang Y.-H."/>
            <person name="Pang H."/>
        </authorList>
    </citation>
    <scope>NUCLEOTIDE SEQUENCE [LARGE SCALE GENOMIC DNA]</scope>
    <source>
        <strain evidence="1">SYSU_2023b</strain>
        <tissue evidence="1">Whole body</tissue>
    </source>
</reference>
<dbReference type="AlphaFoldDB" id="A0AAW1VDY1"/>